<reference evidence="3" key="1">
    <citation type="journal article" date="2017" name="Nat. Microbiol.">
        <title>Global analysis of biosynthetic gene clusters reveals vast potential of secondary metabolite production in Penicillium species.</title>
        <authorList>
            <person name="Nielsen J.C."/>
            <person name="Grijseels S."/>
            <person name="Prigent S."/>
            <person name="Ji B."/>
            <person name="Dainat J."/>
            <person name="Nielsen K.F."/>
            <person name="Frisvad J.C."/>
            <person name="Workman M."/>
            <person name="Nielsen J."/>
        </authorList>
    </citation>
    <scope>NUCLEOTIDE SEQUENCE [LARGE SCALE GENOMIC DNA]</scope>
    <source>
        <strain evidence="3">IBT 13039</strain>
    </source>
</reference>
<dbReference type="STRING" id="60175.A0A1V6XN90"/>
<dbReference type="Pfam" id="PF07727">
    <property type="entry name" value="RVT_2"/>
    <property type="match status" value="1"/>
</dbReference>
<organism evidence="2 3">
    <name type="scientific">Penicillium nalgiovense</name>
    <dbReference type="NCBI Taxonomy" id="60175"/>
    <lineage>
        <taxon>Eukaryota</taxon>
        <taxon>Fungi</taxon>
        <taxon>Dikarya</taxon>
        <taxon>Ascomycota</taxon>
        <taxon>Pezizomycotina</taxon>
        <taxon>Eurotiomycetes</taxon>
        <taxon>Eurotiomycetidae</taxon>
        <taxon>Eurotiales</taxon>
        <taxon>Aspergillaceae</taxon>
        <taxon>Penicillium</taxon>
    </lineage>
</organism>
<evidence type="ECO:0000313" key="3">
    <source>
        <dbReference type="Proteomes" id="UP000191691"/>
    </source>
</evidence>
<gene>
    <name evidence="2" type="ORF">PENNAL_c0066G11087</name>
</gene>
<protein>
    <recommendedName>
        <fullName evidence="1">Reverse transcriptase Ty1/copia-type domain-containing protein</fullName>
    </recommendedName>
</protein>
<keyword evidence="3" id="KW-1185">Reference proteome</keyword>
<dbReference type="EMBL" id="MOOB01000066">
    <property type="protein sequence ID" value="OQE76610.1"/>
    <property type="molecule type" value="Genomic_DNA"/>
</dbReference>
<sequence>MEPHFDRSIIEKKPLTLRWVFNIKKDDDRYKARLIARGFNQVKDVDFHKGYAIIAKPMSFKVFCAIAAALSWELYHFDIKTAFLNAEIKESIFIELPENQVAGSAEKIAEEIAKHARNPDPQHQQAIKRLFRYLVGTVDFYI</sequence>
<evidence type="ECO:0000313" key="2">
    <source>
        <dbReference type="EMBL" id="OQE76610.1"/>
    </source>
</evidence>
<dbReference type="InterPro" id="IPR013103">
    <property type="entry name" value="RVT_2"/>
</dbReference>
<feature type="domain" description="Reverse transcriptase Ty1/copia-type" evidence="1">
    <location>
        <begin position="11"/>
        <end position="100"/>
    </location>
</feature>
<evidence type="ECO:0000259" key="1">
    <source>
        <dbReference type="Pfam" id="PF07727"/>
    </source>
</evidence>
<dbReference type="Proteomes" id="UP000191691">
    <property type="component" value="Unassembled WGS sequence"/>
</dbReference>
<dbReference type="AlphaFoldDB" id="A0A1V6XN90"/>
<name>A0A1V6XN90_PENNA</name>
<proteinExistence type="predicted"/>
<accession>A0A1V6XN90</accession>
<comment type="caution">
    <text evidence="2">The sequence shown here is derived from an EMBL/GenBank/DDBJ whole genome shotgun (WGS) entry which is preliminary data.</text>
</comment>